<dbReference type="InterPro" id="IPR013886">
    <property type="entry name" value="PI31_Prot_C"/>
</dbReference>
<evidence type="ECO:0000256" key="7">
    <source>
        <dbReference type="ARBA" id="ARBA00022824"/>
    </source>
</evidence>
<keyword evidence="5" id="KW-0963">Cytoplasm</keyword>
<feature type="compositionally biased region" description="Gly residues" evidence="11">
    <location>
        <begin position="406"/>
        <end position="423"/>
    </location>
</feature>
<dbReference type="PANTHER" id="PTHR13266:SF1">
    <property type="entry name" value="PROTEASOME INHIBITOR PI31 SUBUNIT"/>
    <property type="match status" value="1"/>
</dbReference>
<dbReference type="AlphaFoldDB" id="A0A317XR33"/>
<feature type="region of interest" description="Disordered" evidence="11">
    <location>
        <begin position="323"/>
        <end position="429"/>
    </location>
</feature>
<keyword evidence="7" id="KW-0256">Endoplasmic reticulum</keyword>
<keyword evidence="9" id="KW-0007">Acetylation</keyword>
<dbReference type="Pfam" id="PF11566">
    <property type="entry name" value="PI31_Prot_N"/>
    <property type="match status" value="1"/>
</dbReference>
<evidence type="ECO:0000256" key="5">
    <source>
        <dbReference type="ARBA" id="ARBA00022490"/>
    </source>
</evidence>
<evidence type="ECO:0000313" key="14">
    <source>
        <dbReference type="EMBL" id="PWZ00350.1"/>
    </source>
</evidence>
<dbReference type="InParanoid" id="A0A317XR33"/>
<evidence type="ECO:0000259" key="13">
    <source>
        <dbReference type="Pfam" id="PF11566"/>
    </source>
</evidence>
<dbReference type="GO" id="GO:0004866">
    <property type="term" value="F:endopeptidase inhibitor activity"/>
    <property type="evidence" value="ECO:0007669"/>
    <property type="project" value="InterPro"/>
</dbReference>
<dbReference type="InterPro" id="IPR045128">
    <property type="entry name" value="PI31-like"/>
</dbReference>
<keyword evidence="15" id="KW-1185">Reference proteome</keyword>
<dbReference type="PANTHER" id="PTHR13266">
    <property type="entry name" value="PROTEASOME INHIBITOR"/>
    <property type="match status" value="1"/>
</dbReference>
<keyword evidence="6" id="KW-0597">Phosphoprotein</keyword>
<evidence type="ECO:0000256" key="10">
    <source>
        <dbReference type="ARBA" id="ARBA00024805"/>
    </source>
</evidence>
<name>A0A317XR33_9BASI</name>
<protein>
    <submittedName>
        <fullName evidence="14">Uncharacterized protein</fullName>
    </submittedName>
</protein>
<dbReference type="EMBL" id="KZ819193">
    <property type="protein sequence ID" value="PWZ00350.1"/>
    <property type="molecule type" value="Genomic_DNA"/>
</dbReference>
<gene>
    <name evidence="14" type="ORF">BCV70DRAFT_109337</name>
</gene>
<evidence type="ECO:0000259" key="12">
    <source>
        <dbReference type="Pfam" id="PF08577"/>
    </source>
</evidence>
<dbReference type="Pfam" id="PF08577">
    <property type="entry name" value="PI31_Prot_C"/>
    <property type="match status" value="1"/>
</dbReference>
<evidence type="ECO:0000256" key="9">
    <source>
        <dbReference type="ARBA" id="ARBA00022990"/>
    </source>
</evidence>
<comment type="subcellular location">
    <subcellularLocation>
        <location evidence="2">Cytoplasm</location>
    </subcellularLocation>
    <subcellularLocation>
        <location evidence="1">Endoplasmic reticulum</location>
    </subcellularLocation>
</comment>
<keyword evidence="8" id="KW-0647">Proteasome</keyword>
<feature type="compositionally biased region" description="Gly residues" evidence="11">
    <location>
        <begin position="375"/>
        <end position="384"/>
    </location>
</feature>
<evidence type="ECO:0000256" key="3">
    <source>
        <dbReference type="ARBA" id="ARBA00006405"/>
    </source>
</evidence>
<proteinExistence type="inferred from homology"/>
<evidence type="ECO:0000313" key="15">
    <source>
        <dbReference type="Proteomes" id="UP000246740"/>
    </source>
</evidence>
<feature type="compositionally biased region" description="Gly residues" evidence="11">
    <location>
        <begin position="327"/>
        <end position="337"/>
    </location>
</feature>
<feature type="compositionally biased region" description="Low complexity" evidence="11">
    <location>
        <begin position="69"/>
        <end position="84"/>
    </location>
</feature>
<feature type="domain" description="PI31 proteasome regulator N-terminal" evidence="13">
    <location>
        <begin position="32"/>
        <end position="196"/>
    </location>
</feature>
<dbReference type="OrthoDB" id="68090at2759"/>
<feature type="domain" description="PI31 proteasome regulator C-terminal" evidence="12">
    <location>
        <begin position="265"/>
        <end position="352"/>
    </location>
</feature>
<dbReference type="STRING" id="1882483.A0A317XR33"/>
<sequence>MSDPLDPSALLSVLPTLLPNPEAASTSSTVGIRNPQDALAAMIHTIMSRLDFRLVGLADDDRLQQPEPDSGTSADASTSRSSAGINKLPASWNEKGPEHYTFRYKHDQSSLDYLVKLVKLGGKALIHGIALQGSHTSSLELPFQDYFSTAFWPYPSTSSAQEPLVNGYISSSRLKDLVVAFKTQILQTLVPGLRKDGYTEEHHGATSSTGSGGQANRTGRHPSGSGNGSGSGADPRAPRPPFAGDEDDPTLPSELNRPFRNPLIIGDRDLDPLGGSPMALPPRFGGGGGGGHGGFAPPPLFPGGDNGGGMMVGPNHPMFRDRFTTPRGGGDGSGGLPPGAVPPGARFDPIFPDSAPGAGPRFDPSNPHPDVGGRNPQGGRGGGFNPASGDPDWDELAPPRPRQGPPGFGGPGGGVNRFGGAGGSDHWYA</sequence>
<dbReference type="Gene3D" id="3.40.1000.30">
    <property type="match status" value="1"/>
</dbReference>
<evidence type="ECO:0000256" key="4">
    <source>
        <dbReference type="ARBA" id="ARBA00022481"/>
    </source>
</evidence>
<dbReference type="InterPro" id="IPR021625">
    <property type="entry name" value="PI31_Prot_N"/>
</dbReference>
<dbReference type="Proteomes" id="UP000246740">
    <property type="component" value="Unassembled WGS sequence"/>
</dbReference>
<comment type="function">
    <text evidence="10">Plays an important role in control of proteasome function. Inhibits the hydrolysis of protein and peptide substrates by the 20S proteasome. Also inhibits the activation of the proteasome by the proteasome regulatory proteins PA700 and PA28.</text>
</comment>
<evidence type="ECO:0000256" key="6">
    <source>
        <dbReference type="ARBA" id="ARBA00022553"/>
    </source>
</evidence>
<dbReference type="GO" id="GO:0070628">
    <property type="term" value="F:proteasome binding"/>
    <property type="evidence" value="ECO:0007669"/>
    <property type="project" value="InterPro"/>
</dbReference>
<dbReference type="GO" id="GO:0005783">
    <property type="term" value="C:endoplasmic reticulum"/>
    <property type="evidence" value="ECO:0007669"/>
    <property type="project" value="UniProtKB-SubCell"/>
</dbReference>
<feature type="compositionally biased region" description="Gly residues" evidence="11">
    <location>
        <begin position="284"/>
        <end position="293"/>
    </location>
</feature>
<keyword evidence="4" id="KW-0488">Methylation</keyword>
<accession>A0A317XR33</accession>
<evidence type="ECO:0000256" key="2">
    <source>
        <dbReference type="ARBA" id="ARBA00004496"/>
    </source>
</evidence>
<reference evidence="14 15" key="1">
    <citation type="journal article" date="2018" name="Mol. Biol. Evol.">
        <title>Broad Genomic Sampling Reveals a Smut Pathogenic Ancestry of the Fungal Clade Ustilaginomycotina.</title>
        <authorList>
            <person name="Kijpornyongpan T."/>
            <person name="Mondo S.J."/>
            <person name="Barry K."/>
            <person name="Sandor L."/>
            <person name="Lee J."/>
            <person name="Lipzen A."/>
            <person name="Pangilinan J."/>
            <person name="LaButti K."/>
            <person name="Hainaut M."/>
            <person name="Henrissat B."/>
            <person name="Grigoriev I.V."/>
            <person name="Spatafora J.W."/>
            <person name="Aime M.C."/>
        </authorList>
    </citation>
    <scope>NUCLEOTIDE SEQUENCE [LARGE SCALE GENOMIC DNA]</scope>
    <source>
        <strain evidence="14 15">MCA 3645</strain>
    </source>
</reference>
<comment type="similarity">
    <text evidence="3">Belongs to the proteasome inhibitor PI31 family.</text>
</comment>
<dbReference type="GO" id="GO:0000502">
    <property type="term" value="C:proteasome complex"/>
    <property type="evidence" value="ECO:0007669"/>
    <property type="project" value="UniProtKB-KW"/>
</dbReference>
<feature type="region of interest" description="Disordered" evidence="11">
    <location>
        <begin position="197"/>
        <end position="293"/>
    </location>
</feature>
<dbReference type="GO" id="GO:0043161">
    <property type="term" value="P:proteasome-mediated ubiquitin-dependent protein catabolic process"/>
    <property type="evidence" value="ECO:0007669"/>
    <property type="project" value="InterPro"/>
</dbReference>
<feature type="region of interest" description="Disordered" evidence="11">
    <location>
        <begin position="62"/>
        <end position="92"/>
    </location>
</feature>
<evidence type="ECO:0000256" key="8">
    <source>
        <dbReference type="ARBA" id="ARBA00022942"/>
    </source>
</evidence>
<evidence type="ECO:0000256" key="1">
    <source>
        <dbReference type="ARBA" id="ARBA00004240"/>
    </source>
</evidence>
<evidence type="ECO:0000256" key="11">
    <source>
        <dbReference type="SAM" id="MobiDB-lite"/>
    </source>
</evidence>
<organism evidence="14 15">
    <name type="scientific">Testicularia cyperi</name>
    <dbReference type="NCBI Taxonomy" id="1882483"/>
    <lineage>
        <taxon>Eukaryota</taxon>
        <taxon>Fungi</taxon>
        <taxon>Dikarya</taxon>
        <taxon>Basidiomycota</taxon>
        <taxon>Ustilaginomycotina</taxon>
        <taxon>Ustilaginomycetes</taxon>
        <taxon>Ustilaginales</taxon>
        <taxon>Anthracoideaceae</taxon>
        <taxon>Testicularia</taxon>
    </lineage>
</organism>